<organism evidence="2 3">
    <name type="scientific">Neurospora hispaniola</name>
    <dbReference type="NCBI Taxonomy" id="588809"/>
    <lineage>
        <taxon>Eukaryota</taxon>
        <taxon>Fungi</taxon>
        <taxon>Dikarya</taxon>
        <taxon>Ascomycota</taxon>
        <taxon>Pezizomycotina</taxon>
        <taxon>Sordariomycetes</taxon>
        <taxon>Sordariomycetidae</taxon>
        <taxon>Sordariales</taxon>
        <taxon>Sordariaceae</taxon>
        <taxon>Neurospora</taxon>
    </lineage>
</organism>
<comment type="caution">
    <text evidence="2">The sequence shown here is derived from an EMBL/GenBank/DDBJ whole genome shotgun (WGS) entry which is preliminary data.</text>
</comment>
<protein>
    <submittedName>
        <fullName evidence="2">Uncharacterized protein</fullName>
    </submittedName>
</protein>
<feature type="region of interest" description="Disordered" evidence="1">
    <location>
        <begin position="387"/>
        <end position="441"/>
    </location>
</feature>
<evidence type="ECO:0000313" key="3">
    <source>
        <dbReference type="Proteomes" id="UP001285908"/>
    </source>
</evidence>
<dbReference type="AlphaFoldDB" id="A0AAJ0MTJ4"/>
<gene>
    <name evidence="2" type="ORF">B0T23DRAFT_74013</name>
</gene>
<dbReference type="Proteomes" id="UP001285908">
    <property type="component" value="Unassembled WGS sequence"/>
</dbReference>
<evidence type="ECO:0000256" key="1">
    <source>
        <dbReference type="SAM" id="MobiDB-lite"/>
    </source>
</evidence>
<dbReference type="EMBL" id="JAULSX010000002">
    <property type="protein sequence ID" value="KAK3497062.1"/>
    <property type="molecule type" value="Genomic_DNA"/>
</dbReference>
<feature type="compositionally biased region" description="Polar residues" evidence="1">
    <location>
        <begin position="334"/>
        <end position="349"/>
    </location>
</feature>
<accession>A0AAJ0MTJ4</accession>
<dbReference type="GeneID" id="87879346"/>
<feature type="region of interest" description="Disordered" evidence="1">
    <location>
        <begin position="261"/>
        <end position="349"/>
    </location>
</feature>
<dbReference type="RefSeq" id="XP_062695326.1">
    <property type="nucleotide sequence ID" value="XM_062841724.1"/>
</dbReference>
<proteinExistence type="predicted"/>
<feature type="compositionally biased region" description="Acidic residues" evidence="1">
    <location>
        <begin position="415"/>
        <end position="441"/>
    </location>
</feature>
<name>A0AAJ0MTJ4_9PEZI</name>
<sequence length="441" mass="48912">MTRHSRAEADRIHHQGFVYFPFMPPSEQYPALTVTRKFSKRIDPEDVDLTQREMAGFVSVYPRLYQVPKTMQGRIRKWYMANRKLADSWPLDGFWNAAEDDAHDHIVVREPGVPPEAKQMAGIEDSGNGKPAKEKKPRPPKAKREQPSQPPTSNTSQATPFPASVVARCPELEQWSQQAYFAAEIKAAERSFGYIRGWVEDAQSGGRSPSIVQLNELMNFASNALTRASEAVKISSAVVEDLKSTPAPLVHPAFVAWQQQQQQTVSQEIDPQPHVEHKKRPFEVDDAEMNEEKEPTTQTEPSGAGKVRKLSTYRSAPESRSGDSTPLPHREYDQTGSNLPGSQAISTSAPIHPAFLQQYASQQPQPVPTNHTHSSFMVAPTHGSSLLYVPIDNDNQQLESASESGGGSGGHGDSNDDEEEEEDEEEDEEEEEEDGGDDASD</sequence>
<reference evidence="2 3" key="1">
    <citation type="journal article" date="2023" name="Mol. Phylogenet. Evol.">
        <title>Genome-scale phylogeny and comparative genomics of the fungal order Sordariales.</title>
        <authorList>
            <person name="Hensen N."/>
            <person name="Bonometti L."/>
            <person name="Westerberg I."/>
            <person name="Brannstrom I.O."/>
            <person name="Guillou S."/>
            <person name="Cros-Aarteil S."/>
            <person name="Calhoun S."/>
            <person name="Haridas S."/>
            <person name="Kuo A."/>
            <person name="Mondo S."/>
            <person name="Pangilinan J."/>
            <person name="Riley R."/>
            <person name="LaButti K."/>
            <person name="Andreopoulos B."/>
            <person name="Lipzen A."/>
            <person name="Chen C."/>
            <person name="Yan M."/>
            <person name="Daum C."/>
            <person name="Ng V."/>
            <person name="Clum A."/>
            <person name="Steindorff A."/>
            <person name="Ohm R.A."/>
            <person name="Martin F."/>
            <person name="Silar P."/>
            <person name="Natvig D.O."/>
            <person name="Lalanne C."/>
            <person name="Gautier V."/>
            <person name="Ament-Velasquez S.L."/>
            <person name="Kruys A."/>
            <person name="Hutchinson M.I."/>
            <person name="Powell A.J."/>
            <person name="Barry K."/>
            <person name="Miller A.N."/>
            <person name="Grigoriev I.V."/>
            <person name="Debuchy R."/>
            <person name="Gladieux P."/>
            <person name="Hiltunen Thoren M."/>
            <person name="Johannesson H."/>
        </authorList>
    </citation>
    <scope>NUCLEOTIDE SEQUENCE [LARGE SCALE GENOMIC DNA]</scope>
    <source>
        <strain evidence="2 3">FGSC 10403</strain>
    </source>
</reference>
<evidence type="ECO:0000313" key="2">
    <source>
        <dbReference type="EMBL" id="KAK3497062.1"/>
    </source>
</evidence>
<feature type="region of interest" description="Disordered" evidence="1">
    <location>
        <begin position="113"/>
        <end position="161"/>
    </location>
</feature>
<keyword evidence="3" id="KW-1185">Reference proteome</keyword>